<evidence type="ECO:0000313" key="1">
    <source>
        <dbReference type="EMBL" id="GAF93990.1"/>
    </source>
</evidence>
<gene>
    <name evidence="1" type="ORF">S01H1_21330</name>
</gene>
<accession>X0V032</accession>
<sequence length="99" mass="11185">MTEVTIHAKTFEKDHVVRDSKGLPLGRIILRDDSSYEEGKPLDVALLTVSAMRTRNVMGLLYYLDGHPYRIPEDLPALRIVTAQGRHRVNSFIMQPVGP</sequence>
<dbReference type="AlphaFoldDB" id="X0V032"/>
<proteinExistence type="predicted"/>
<comment type="caution">
    <text evidence="1">The sequence shown here is derived from an EMBL/GenBank/DDBJ whole genome shotgun (WGS) entry which is preliminary data.</text>
</comment>
<name>X0V032_9ZZZZ</name>
<organism evidence="1">
    <name type="scientific">marine sediment metagenome</name>
    <dbReference type="NCBI Taxonomy" id="412755"/>
    <lineage>
        <taxon>unclassified sequences</taxon>
        <taxon>metagenomes</taxon>
        <taxon>ecological metagenomes</taxon>
    </lineage>
</organism>
<dbReference type="EMBL" id="BARS01011812">
    <property type="protein sequence ID" value="GAF93990.1"/>
    <property type="molecule type" value="Genomic_DNA"/>
</dbReference>
<protein>
    <submittedName>
        <fullName evidence="1">Uncharacterized protein</fullName>
    </submittedName>
</protein>
<reference evidence="1" key="1">
    <citation type="journal article" date="2014" name="Front. Microbiol.">
        <title>High frequency of phylogenetically diverse reductive dehalogenase-homologous genes in deep subseafloor sedimentary metagenomes.</title>
        <authorList>
            <person name="Kawai M."/>
            <person name="Futagami T."/>
            <person name="Toyoda A."/>
            <person name="Takaki Y."/>
            <person name="Nishi S."/>
            <person name="Hori S."/>
            <person name="Arai W."/>
            <person name="Tsubouchi T."/>
            <person name="Morono Y."/>
            <person name="Uchiyama I."/>
            <person name="Ito T."/>
            <person name="Fujiyama A."/>
            <person name="Inagaki F."/>
            <person name="Takami H."/>
        </authorList>
    </citation>
    <scope>NUCLEOTIDE SEQUENCE</scope>
    <source>
        <strain evidence="1">Expedition CK06-06</strain>
    </source>
</reference>